<keyword evidence="9" id="KW-0677">Repeat</keyword>
<evidence type="ECO:0000256" key="11">
    <source>
        <dbReference type="ARBA" id="ARBA00022860"/>
    </source>
</evidence>
<reference evidence="22" key="3">
    <citation type="submission" date="2025-09" db="UniProtKB">
        <authorList>
            <consortium name="Ensembl"/>
        </authorList>
    </citation>
    <scope>IDENTIFICATION</scope>
</reference>
<comment type="catalytic activity">
    <reaction evidence="17">
        <text>Ca(2+)(in) = Ca(2+)(out)</text>
        <dbReference type="Rhea" id="RHEA:29671"/>
        <dbReference type="ChEBI" id="CHEBI:29108"/>
    </reaction>
</comment>
<evidence type="ECO:0000313" key="23">
    <source>
        <dbReference type="Proteomes" id="UP000694620"/>
    </source>
</evidence>
<evidence type="ECO:0000256" key="10">
    <source>
        <dbReference type="ARBA" id="ARBA00022837"/>
    </source>
</evidence>
<dbReference type="PROSITE" id="PS50088">
    <property type="entry name" value="ANK_REPEAT"/>
    <property type="match status" value="2"/>
</dbReference>
<feature type="transmembrane region" description="Helical" evidence="20">
    <location>
        <begin position="502"/>
        <end position="524"/>
    </location>
</feature>
<comment type="subcellular location">
    <subcellularLocation>
        <location evidence="1">Cell membrane</location>
        <topology evidence="1">Multi-pass membrane protein</topology>
    </subcellularLocation>
</comment>
<feature type="repeat" description="ANK" evidence="18">
    <location>
        <begin position="127"/>
        <end position="154"/>
    </location>
</feature>
<dbReference type="Gene3D" id="1.25.40.20">
    <property type="entry name" value="Ankyrin repeat-containing domain"/>
    <property type="match status" value="1"/>
</dbReference>
<evidence type="ECO:0000256" key="16">
    <source>
        <dbReference type="ARBA" id="ARBA00023303"/>
    </source>
</evidence>
<keyword evidence="16" id="KW-0407">Ion channel</keyword>
<organism evidence="22 23">
    <name type="scientific">Erpetoichthys calabaricus</name>
    <name type="common">Rope fish</name>
    <name type="synonym">Calamoichthys calabaricus</name>
    <dbReference type="NCBI Taxonomy" id="27687"/>
    <lineage>
        <taxon>Eukaryota</taxon>
        <taxon>Metazoa</taxon>
        <taxon>Chordata</taxon>
        <taxon>Craniata</taxon>
        <taxon>Vertebrata</taxon>
        <taxon>Euteleostomi</taxon>
        <taxon>Actinopterygii</taxon>
        <taxon>Polypteriformes</taxon>
        <taxon>Polypteridae</taxon>
        <taxon>Erpetoichthys</taxon>
    </lineage>
</organism>
<proteinExistence type="predicted"/>
<evidence type="ECO:0000256" key="15">
    <source>
        <dbReference type="ARBA" id="ARBA00023136"/>
    </source>
</evidence>
<dbReference type="FunFam" id="1.25.40.20:FF:000270">
    <property type="entry name" value="Transient receptor potential cation channel subfamily V member 6"/>
    <property type="match status" value="1"/>
</dbReference>
<keyword evidence="14" id="KW-0406">Ion transport</keyword>
<keyword evidence="13 18" id="KW-0040">ANK repeat</keyword>
<dbReference type="CDD" id="cd22192">
    <property type="entry name" value="TRPV5-6"/>
    <property type="match status" value="1"/>
</dbReference>
<dbReference type="SMART" id="SM00248">
    <property type="entry name" value="ANK"/>
    <property type="match status" value="5"/>
</dbReference>
<accession>A0A8C4S628</accession>
<evidence type="ECO:0000313" key="22">
    <source>
        <dbReference type="Ensembl" id="ENSECRP00000011963.1"/>
    </source>
</evidence>
<dbReference type="PROSITE" id="PS50297">
    <property type="entry name" value="ANK_REP_REGION"/>
    <property type="match status" value="2"/>
</dbReference>
<dbReference type="InterPro" id="IPR002110">
    <property type="entry name" value="Ankyrin_rpt"/>
</dbReference>
<keyword evidence="7 20" id="KW-0812">Transmembrane</keyword>
<name>A0A8C4S628_ERPCA</name>
<dbReference type="GO" id="GO:0005262">
    <property type="term" value="F:calcium channel activity"/>
    <property type="evidence" value="ECO:0007669"/>
    <property type="project" value="UniProtKB-KW"/>
</dbReference>
<keyword evidence="11" id="KW-0112">Calmodulin-binding</keyword>
<dbReference type="NCBIfam" id="TIGR00870">
    <property type="entry name" value="trp"/>
    <property type="match status" value="1"/>
</dbReference>
<evidence type="ECO:0000259" key="21">
    <source>
        <dbReference type="Pfam" id="PF00520"/>
    </source>
</evidence>
<dbReference type="PRINTS" id="PR01415">
    <property type="entry name" value="ANKYRIN"/>
</dbReference>
<evidence type="ECO:0000256" key="19">
    <source>
        <dbReference type="SAM" id="MobiDB-lite"/>
    </source>
</evidence>
<feature type="transmembrane region" description="Helical" evidence="20">
    <location>
        <begin position="432"/>
        <end position="453"/>
    </location>
</feature>
<evidence type="ECO:0000256" key="7">
    <source>
        <dbReference type="ARBA" id="ARBA00022692"/>
    </source>
</evidence>
<keyword evidence="3" id="KW-1003">Cell membrane</keyword>
<evidence type="ECO:0000256" key="5">
    <source>
        <dbReference type="ARBA" id="ARBA00022568"/>
    </source>
</evidence>
<dbReference type="PRINTS" id="PR01765">
    <property type="entry name" value="ECACCHANNEL"/>
</dbReference>
<keyword evidence="12 20" id="KW-1133">Transmembrane helix</keyword>
<feature type="compositionally biased region" description="Basic and acidic residues" evidence="19">
    <location>
        <begin position="11"/>
        <end position="25"/>
    </location>
</feature>
<dbReference type="PANTHER" id="PTHR10582">
    <property type="entry name" value="TRANSIENT RECEPTOR POTENTIAL ION CHANNEL PROTEIN"/>
    <property type="match status" value="1"/>
</dbReference>
<dbReference type="GeneTree" id="ENSGT00940000156687"/>
<keyword evidence="5" id="KW-0109">Calcium transport</keyword>
<feature type="region of interest" description="Disordered" evidence="19">
    <location>
        <begin position="1"/>
        <end position="25"/>
    </location>
</feature>
<dbReference type="GO" id="GO:0005886">
    <property type="term" value="C:plasma membrane"/>
    <property type="evidence" value="ECO:0007669"/>
    <property type="project" value="UniProtKB-SubCell"/>
</dbReference>
<dbReference type="Pfam" id="PF00520">
    <property type="entry name" value="Ion_trans"/>
    <property type="match status" value="1"/>
</dbReference>
<evidence type="ECO:0000256" key="6">
    <source>
        <dbReference type="ARBA" id="ARBA00022673"/>
    </source>
</evidence>
<evidence type="ECO:0000256" key="20">
    <source>
        <dbReference type="SAM" id="Phobius"/>
    </source>
</evidence>
<feature type="transmembrane region" description="Helical" evidence="20">
    <location>
        <begin position="569"/>
        <end position="591"/>
    </location>
</feature>
<evidence type="ECO:0000256" key="4">
    <source>
        <dbReference type="ARBA" id="ARBA00022553"/>
    </source>
</evidence>
<dbReference type="GO" id="GO:0098703">
    <property type="term" value="P:calcium ion import across plasma membrane"/>
    <property type="evidence" value="ECO:0007669"/>
    <property type="project" value="TreeGrafter"/>
</dbReference>
<keyword evidence="10" id="KW-0106">Calcium</keyword>
<feature type="transmembrane region" description="Helical" evidence="20">
    <location>
        <begin position="340"/>
        <end position="364"/>
    </location>
</feature>
<dbReference type="Ensembl" id="ENSECRT00000012159.1">
    <property type="protein sequence ID" value="ENSECRP00000011963.1"/>
    <property type="gene ID" value="ENSECRG00000007630.1"/>
</dbReference>
<evidence type="ECO:0000256" key="8">
    <source>
        <dbReference type="ARBA" id="ARBA00022723"/>
    </source>
</evidence>
<dbReference type="InterPro" id="IPR005821">
    <property type="entry name" value="Ion_trans_dom"/>
</dbReference>
<keyword evidence="8" id="KW-0479">Metal-binding</keyword>
<dbReference type="GO" id="GO:0005516">
    <property type="term" value="F:calmodulin binding"/>
    <property type="evidence" value="ECO:0007669"/>
    <property type="project" value="UniProtKB-KW"/>
</dbReference>
<evidence type="ECO:0000256" key="13">
    <source>
        <dbReference type="ARBA" id="ARBA00023043"/>
    </source>
</evidence>
<keyword evidence="6" id="KW-0107">Calcium channel</keyword>
<reference evidence="22" key="1">
    <citation type="submission" date="2021-06" db="EMBL/GenBank/DDBJ databases">
        <authorList>
            <consortium name="Wellcome Sanger Institute Data Sharing"/>
        </authorList>
    </citation>
    <scope>NUCLEOTIDE SEQUENCE [LARGE SCALE GENOMIC DNA]</scope>
</reference>
<keyword evidence="15 20" id="KW-0472">Membrane</keyword>
<evidence type="ECO:0000256" key="2">
    <source>
        <dbReference type="ARBA" id="ARBA00022448"/>
    </source>
</evidence>
<evidence type="ECO:0000256" key="9">
    <source>
        <dbReference type="ARBA" id="ARBA00022737"/>
    </source>
</evidence>
<reference evidence="22" key="2">
    <citation type="submission" date="2025-08" db="UniProtKB">
        <authorList>
            <consortium name="Ensembl"/>
        </authorList>
    </citation>
    <scope>IDENTIFICATION</scope>
</reference>
<dbReference type="PANTHER" id="PTHR10582:SF25">
    <property type="entry name" value="TRANSIENT RECEPTOR POTENTIAL CATION CHANNEL SUBFAMILY V MEMBER 6"/>
    <property type="match status" value="1"/>
</dbReference>
<dbReference type="InterPro" id="IPR036770">
    <property type="entry name" value="Ankyrin_rpt-contain_sf"/>
</dbReference>
<evidence type="ECO:0000256" key="14">
    <source>
        <dbReference type="ARBA" id="ARBA00023065"/>
    </source>
</evidence>
<dbReference type="GO" id="GO:0046872">
    <property type="term" value="F:metal ion binding"/>
    <property type="evidence" value="ECO:0007669"/>
    <property type="project" value="UniProtKB-KW"/>
</dbReference>
<sequence length="733" mass="83485">WEETRAPGGDPCRHGENMQTPRREEPGLLTARQQRYPLHHRAALGNTFLLILQINESPLLFAAKENDVTSIKNLIIIKTGFIQSSLGAVGETALHVAAFFDSLEAAVALMDAAPALINEPMNSDLYAGQTALHIAVVNQNINLLKELICRGANIITPRVTGSYFQKNTQNLVYFGEHILSFAASVGNEEIVKLLIEEGANIHAQDSLGNTVLHILVFQPNKSTSCQIFDLIMSYDKPKGGQLSLDFIQNHNGLTPFKMSAAEGNLVMFQHILNKRRVFQWCYGPLSSYLYDLTEIDSWADESSILELIVCSEKREARRILEVTPLNQLVKLKWNKYGKHYFWFLMLLYLIYITCFTLCCVFRPLKLRTDNATDPRDVTLYVQKTLQESYVTYNDHLRLIGEIISVTGAVVILLLEIPDILRVGAARYFGQTVLGGPFHVIIITYASLVLLLLILRLTSSNGETEVMAIALVLCWCNILYFARGFEMLGPYVIVIQKIIFSDLLCFIWLMSFSLVGFSTALWMPYMTQDPSQDPQFGDFPTLFFVEFELSLGLLDIPMNYSVWTPSIVKILHVALTVFTFLLMMNLLIAMMADTQWRVAQERDELWRAQVVATTVMLERRIPRCMWPRLGIWGGDYGLDKKWYFRVEDRNDNAAQKLRRYAEAFQYGINKENLDKKVGDTGESLFRSQLPTPSVSDQFDPNRKSLLGWKIIQRNTLGSDFGEQVQDREEEEYHV</sequence>
<evidence type="ECO:0000256" key="3">
    <source>
        <dbReference type="ARBA" id="ARBA00022475"/>
    </source>
</evidence>
<evidence type="ECO:0000256" key="12">
    <source>
        <dbReference type="ARBA" id="ARBA00022989"/>
    </source>
</evidence>
<dbReference type="InterPro" id="IPR008344">
    <property type="entry name" value="TRPV5/TRPV6"/>
</dbReference>
<dbReference type="Pfam" id="PF12796">
    <property type="entry name" value="Ank_2"/>
    <property type="match status" value="2"/>
</dbReference>
<dbReference type="InterPro" id="IPR024862">
    <property type="entry name" value="TRPV"/>
</dbReference>
<protein>
    <submittedName>
        <fullName evidence="22">Transient receptor potential cation channel, subfamily V, member 6</fullName>
    </submittedName>
</protein>
<evidence type="ECO:0000256" key="17">
    <source>
        <dbReference type="ARBA" id="ARBA00036634"/>
    </source>
</evidence>
<evidence type="ECO:0000256" key="18">
    <source>
        <dbReference type="PROSITE-ProRule" id="PRU00023"/>
    </source>
</evidence>
<dbReference type="Proteomes" id="UP000694620">
    <property type="component" value="Chromosome 9"/>
</dbReference>
<feature type="domain" description="Ion transport" evidence="21">
    <location>
        <begin position="339"/>
        <end position="600"/>
    </location>
</feature>
<dbReference type="SUPFAM" id="SSF48403">
    <property type="entry name" value="Ankyrin repeat"/>
    <property type="match status" value="1"/>
</dbReference>
<feature type="repeat" description="ANK" evidence="18">
    <location>
        <begin position="174"/>
        <end position="206"/>
    </location>
</feature>
<keyword evidence="2" id="KW-0813">Transport</keyword>
<feature type="transmembrane region" description="Helical" evidence="20">
    <location>
        <begin position="465"/>
        <end position="481"/>
    </location>
</feature>
<evidence type="ECO:0000256" key="1">
    <source>
        <dbReference type="ARBA" id="ARBA00004651"/>
    </source>
</evidence>
<keyword evidence="4" id="KW-0597">Phosphoprotein</keyword>
<gene>
    <name evidence="22" type="primary">LOC114657962</name>
</gene>
<keyword evidence="23" id="KW-1185">Reference proteome</keyword>
<dbReference type="AlphaFoldDB" id="A0A8C4S628"/>